<dbReference type="CDD" id="cd11065">
    <property type="entry name" value="CYP64-like"/>
    <property type="match status" value="1"/>
</dbReference>
<evidence type="ECO:0000256" key="1">
    <source>
        <dbReference type="ARBA" id="ARBA00001971"/>
    </source>
</evidence>
<organism evidence="17">
    <name type="scientific">Serpula lacrymans var. lacrymans (strain S7.3)</name>
    <name type="common">Dry rot fungus</name>
    <dbReference type="NCBI Taxonomy" id="936435"/>
    <lineage>
        <taxon>Eukaryota</taxon>
        <taxon>Fungi</taxon>
        <taxon>Dikarya</taxon>
        <taxon>Basidiomycota</taxon>
        <taxon>Agaricomycotina</taxon>
        <taxon>Agaricomycetes</taxon>
        <taxon>Agaricomycetidae</taxon>
        <taxon>Boletales</taxon>
        <taxon>Coniophorineae</taxon>
        <taxon>Serpulaceae</taxon>
        <taxon>Serpula</taxon>
    </lineage>
</organism>
<dbReference type="eggNOG" id="KOG0156">
    <property type="taxonomic scope" value="Eukaryota"/>
</dbReference>
<comment type="subcellular location">
    <subcellularLocation>
        <location evidence="3">Endoplasmic reticulum membrane</location>
        <topology evidence="3">Peripheral membrane protein</topology>
    </subcellularLocation>
    <subcellularLocation>
        <location evidence="2">Microsome membrane</location>
        <topology evidence="2">Peripheral membrane protein</topology>
    </subcellularLocation>
</comment>
<keyword evidence="9" id="KW-0492">Microsome</keyword>
<keyword evidence="6 14" id="KW-0349">Heme</keyword>
<evidence type="ECO:0000256" key="6">
    <source>
        <dbReference type="ARBA" id="ARBA00022617"/>
    </source>
</evidence>
<dbReference type="SUPFAM" id="SSF48264">
    <property type="entry name" value="Cytochrome P450"/>
    <property type="match status" value="1"/>
</dbReference>
<dbReference type="GO" id="GO:0005506">
    <property type="term" value="F:iron ion binding"/>
    <property type="evidence" value="ECO:0007669"/>
    <property type="project" value="InterPro"/>
</dbReference>
<evidence type="ECO:0000256" key="9">
    <source>
        <dbReference type="ARBA" id="ARBA00022848"/>
    </source>
</evidence>
<dbReference type="InterPro" id="IPR017972">
    <property type="entry name" value="Cyt_P450_CS"/>
</dbReference>
<protein>
    <recommendedName>
        <fullName evidence="18">Cytochrome P450</fullName>
    </recommendedName>
</protein>
<dbReference type="GO" id="GO:0004497">
    <property type="term" value="F:monooxygenase activity"/>
    <property type="evidence" value="ECO:0007669"/>
    <property type="project" value="UniProtKB-KW"/>
</dbReference>
<dbReference type="InterPro" id="IPR050364">
    <property type="entry name" value="Cytochrome_P450_fung"/>
</dbReference>
<evidence type="ECO:0000256" key="12">
    <source>
        <dbReference type="ARBA" id="ARBA00023033"/>
    </source>
</evidence>
<reference evidence="17" key="1">
    <citation type="journal article" date="2011" name="Science">
        <title>The plant cell wall-decomposing machinery underlies the functional diversity of forest fungi.</title>
        <authorList>
            <person name="Eastwood D.C."/>
            <person name="Floudas D."/>
            <person name="Binder M."/>
            <person name="Majcherczyk A."/>
            <person name="Schneider P."/>
            <person name="Aerts A."/>
            <person name="Asiegbu F.O."/>
            <person name="Baker S.E."/>
            <person name="Barry K."/>
            <person name="Bendiksby M."/>
            <person name="Blumentritt M."/>
            <person name="Coutinho P.M."/>
            <person name="Cullen D."/>
            <person name="de Vries R.P."/>
            <person name="Gathman A."/>
            <person name="Goodell B."/>
            <person name="Henrissat B."/>
            <person name="Ihrmark K."/>
            <person name="Kauserud H."/>
            <person name="Kohler A."/>
            <person name="LaButti K."/>
            <person name="Lapidus A."/>
            <person name="Lavin J.L."/>
            <person name="Lee Y.-H."/>
            <person name="Lindquist E."/>
            <person name="Lilly W."/>
            <person name="Lucas S."/>
            <person name="Morin E."/>
            <person name="Murat C."/>
            <person name="Oguiza J.A."/>
            <person name="Park J."/>
            <person name="Pisabarro A.G."/>
            <person name="Riley R."/>
            <person name="Rosling A."/>
            <person name="Salamov A."/>
            <person name="Schmidt O."/>
            <person name="Schmutz J."/>
            <person name="Skrede I."/>
            <person name="Stenlid J."/>
            <person name="Wiebenga A."/>
            <person name="Xie X."/>
            <person name="Kuees U."/>
            <person name="Hibbett D.S."/>
            <person name="Hoffmeister D."/>
            <person name="Hoegberg N."/>
            <person name="Martin F."/>
            <person name="Grigoriev I.V."/>
            <person name="Watkinson S.C."/>
        </authorList>
    </citation>
    <scope>NUCLEOTIDE SEQUENCE [LARGE SCALE GENOMIC DNA]</scope>
    <source>
        <strain evidence="17">strain S7.3</strain>
    </source>
</reference>
<gene>
    <name evidence="16" type="ORF">SERLA73DRAFT_160677</name>
</gene>
<evidence type="ECO:0000256" key="10">
    <source>
        <dbReference type="ARBA" id="ARBA00023002"/>
    </source>
</evidence>
<dbReference type="PANTHER" id="PTHR46300">
    <property type="entry name" value="P450, PUTATIVE (EUROFUNG)-RELATED-RELATED"/>
    <property type="match status" value="1"/>
</dbReference>
<dbReference type="AlphaFoldDB" id="F8PZ64"/>
<dbReference type="HOGENOM" id="CLU_001570_2_3_1"/>
<evidence type="ECO:0000256" key="8">
    <source>
        <dbReference type="ARBA" id="ARBA00022824"/>
    </source>
</evidence>
<evidence type="ECO:0000313" key="17">
    <source>
        <dbReference type="Proteomes" id="UP000008063"/>
    </source>
</evidence>
<comment type="pathway">
    <text evidence="4">Secondary metabolite biosynthesis.</text>
</comment>
<dbReference type="Pfam" id="PF00067">
    <property type="entry name" value="p450"/>
    <property type="match status" value="1"/>
</dbReference>
<keyword evidence="17" id="KW-1185">Reference proteome</keyword>
<accession>F8PZ64</accession>
<dbReference type="Gene3D" id="1.10.630.10">
    <property type="entry name" value="Cytochrome P450"/>
    <property type="match status" value="1"/>
</dbReference>
<dbReference type="FunFam" id="1.10.630.10:FF:000238">
    <property type="entry name" value="Cytochrome P450 2A6"/>
    <property type="match status" value="1"/>
</dbReference>
<proteinExistence type="inferred from homology"/>
<evidence type="ECO:0000313" key="16">
    <source>
        <dbReference type="EMBL" id="EGN99177.1"/>
    </source>
</evidence>
<keyword evidence="12 15" id="KW-0503">Monooxygenase</keyword>
<evidence type="ECO:0000256" key="14">
    <source>
        <dbReference type="PIRSR" id="PIRSR602401-1"/>
    </source>
</evidence>
<dbReference type="GO" id="GO:0005789">
    <property type="term" value="C:endoplasmic reticulum membrane"/>
    <property type="evidence" value="ECO:0007669"/>
    <property type="project" value="UniProtKB-SubCell"/>
</dbReference>
<dbReference type="InterPro" id="IPR036396">
    <property type="entry name" value="Cyt_P450_sf"/>
</dbReference>
<dbReference type="EMBL" id="GL945480">
    <property type="protein sequence ID" value="EGN99177.1"/>
    <property type="molecule type" value="Genomic_DNA"/>
</dbReference>
<dbReference type="InterPro" id="IPR002401">
    <property type="entry name" value="Cyt_P450_E_grp-I"/>
</dbReference>
<evidence type="ECO:0000256" key="13">
    <source>
        <dbReference type="ARBA" id="ARBA00023136"/>
    </source>
</evidence>
<dbReference type="PROSITE" id="PS00086">
    <property type="entry name" value="CYTOCHROME_P450"/>
    <property type="match status" value="1"/>
</dbReference>
<dbReference type="OrthoDB" id="2789670at2759"/>
<dbReference type="PRINTS" id="PR00385">
    <property type="entry name" value="P450"/>
</dbReference>
<keyword evidence="11 14" id="KW-0408">Iron</keyword>
<dbReference type="PRINTS" id="PR00463">
    <property type="entry name" value="EP450I"/>
</dbReference>
<evidence type="ECO:0000256" key="5">
    <source>
        <dbReference type="ARBA" id="ARBA00010617"/>
    </source>
</evidence>
<evidence type="ECO:0000256" key="3">
    <source>
        <dbReference type="ARBA" id="ARBA00004406"/>
    </source>
</evidence>
<evidence type="ECO:0000256" key="15">
    <source>
        <dbReference type="RuleBase" id="RU000461"/>
    </source>
</evidence>
<dbReference type="InterPro" id="IPR001128">
    <property type="entry name" value="Cyt_P450"/>
</dbReference>
<dbReference type="InParanoid" id="F8PZ64"/>
<dbReference type="STRING" id="936435.F8PZ64"/>
<dbReference type="GO" id="GO:0016705">
    <property type="term" value="F:oxidoreductase activity, acting on paired donors, with incorporation or reduction of molecular oxygen"/>
    <property type="evidence" value="ECO:0007669"/>
    <property type="project" value="InterPro"/>
</dbReference>
<evidence type="ECO:0000256" key="4">
    <source>
        <dbReference type="ARBA" id="ARBA00005179"/>
    </source>
</evidence>
<comment type="similarity">
    <text evidence="5 15">Belongs to the cytochrome P450 family.</text>
</comment>
<evidence type="ECO:0000256" key="2">
    <source>
        <dbReference type="ARBA" id="ARBA00004174"/>
    </source>
</evidence>
<dbReference type="GO" id="GO:0020037">
    <property type="term" value="F:heme binding"/>
    <property type="evidence" value="ECO:0007669"/>
    <property type="project" value="InterPro"/>
</dbReference>
<keyword evidence="10 15" id="KW-0560">Oxidoreductase</keyword>
<comment type="cofactor">
    <cofactor evidence="1 14">
        <name>heme</name>
        <dbReference type="ChEBI" id="CHEBI:30413"/>
    </cofactor>
</comment>
<keyword evidence="13" id="KW-0472">Membrane</keyword>
<dbReference type="Proteomes" id="UP000008063">
    <property type="component" value="Unassembled WGS sequence"/>
</dbReference>
<keyword evidence="8" id="KW-0256">Endoplasmic reticulum</keyword>
<feature type="binding site" description="axial binding residue" evidence="14">
    <location>
        <position position="441"/>
    </location>
    <ligand>
        <name>heme</name>
        <dbReference type="ChEBI" id="CHEBI:30413"/>
    </ligand>
    <ligandPart>
        <name>Fe</name>
        <dbReference type="ChEBI" id="CHEBI:18248"/>
    </ligandPart>
</feature>
<name>F8PZ64_SERL3</name>
<evidence type="ECO:0000256" key="7">
    <source>
        <dbReference type="ARBA" id="ARBA00022723"/>
    </source>
</evidence>
<evidence type="ECO:0008006" key="18">
    <source>
        <dbReference type="Google" id="ProtNLM"/>
    </source>
</evidence>
<keyword evidence="7 14" id="KW-0479">Metal-binding</keyword>
<sequence>MSASAMVDNARYAIPLAVLLVAIALAKRAARNSRPPLPPGPTPLPIVGNMLTVNPTEPWITYTEWGKAYGDIIYSRLLNQEIIVINSEKVARDLLDHRSGNFSDRPTIVTTEFFGWSYNTGFMRYGDRWRQHRRLFHRVFKPEVALAYRPLQMRKVHQCLVGLIETPKEYDSLLQTLSASVIMAITYGYDTAPRHDPLVAVVESAITLALGAITPEAAAILSAYPFLLRLPSWFPGAGFQTKAQQSRDVSIEMVEAPFRHAKQCISSNIPISCVCSDLLSKASNEDDVNLEQAIKDLAATSFVAAAETTSSTLLVFVLAMLLHPEIQKKAQVEIDAVVGQGRLPDFDDRASMPYIDAIVRETLRWHPVVPLGIAHAATESDVYEGYHIPKGATVIANAWAMSHNEDKYPDPYTFKPERFLVNGELNDDTAIYAFGFGRRICVGRHVADATVWAAIASILAAFNIKKDRDEHGNEIEIVPQWTTGVTTHPLPLPCYFESRLPGMTTEKLVQMIATAE</sequence>
<evidence type="ECO:0000256" key="11">
    <source>
        <dbReference type="ARBA" id="ARBA00023004"/>
    </source>
</evidence>
<dbReference type="PANTHER" id="PTHR46300:SF7">
    <property type="entry name" value="P450, PUTATIVE (EUROFUNG)-RELATED"/>
    <property type="match status" value="1"/>
</dbReference>
<dbReference type="OMA" id="KMHREMG"/>